<dbReference type="GO" id="GO:0006310">
    <property type="term" value="P:DNA recombination"/>
    <property type="evidence" value="ECO:0007669"/>
    <property type="project" value="InterPro"/>
</dbReference>
<evidence type="ECO:0000256" key="4">
    <source>
        <dbReference type="ARBA" id="ARBA00022741"/>
    </source>
</evidence>
<dbReference type="EMBL" id="BDME01000006">
    <property type="protein sequence ID" value="GAX88238.1"/>
    <property type="molecule type" value="Genomic_DNA"/>
</dbReference>
<sequence length="516" mass="60401">MIERVYIKDFVTFEEVELEFNEVELEFSKGLIVFTGPSGAGKSVLMRGILSIFGYFDVNAALSEAVVDANIDLEKYGIESDEVIIFKQIKKNKNRYFINNQAVSKKTIKEIAANFLDYLSLRQIKEFENENILNVLDKIVRKKDYYVKLNEYKKLFYEYKKLQNKLNGILKEEKEAKEKKEFLKYELEKIESISPKIGEFEELMKIKKDLSKVEKIKEKANEAQKIFDFEHEVYELLEMIEEDSEFFSNTMNELRILIDKANEKASFLENVDIEEVLDRLSELQELIRRFGSIEESLKYYEEKKEELNRLENLSFEKEEIIKKINSLKENLNSLADFITQKRKEAGKKLEEKINYFLKKLYMPSAEIVFKEIELNEYGKDKIEIIINDIDINTISTGEFNRLRVALLASKLEYETNEKSLFLDEIDANLSGEESMSVAEVLKYLSSKYQIFAISHQPQLASKANKHFLVTKKDNKSYVKELNKDERVEEIARIIGGKEKSEKAVEYAKELLKGARG</sequence>
<keyword evidence="5 9" id="KW-0227">DNA damage</keyword>
<evidence type="ECO:0000256" key="6">
    <source>
        <dbReference type="ARBA" id="ARBA00022840"/>
    </source>
</evidence>
<evidence type="ECO:0000313" key="12">
    <source>
        <dbReference type="EMBL" id="GAX88238.1"/>
    </source>
</evidence>
<evidence type="ECO:0000256" key="5">
    <source>
        <dbReference type="ARBA" id="ARBA00022763"/>
    </source>
</evidence>
<keyword evidence="4" id="KW-0547">Nucleotide-binding</keyword>
<dbReference type="PANTHER" id="PTHR11059">
    <property type="entry name" value="DNA REPAIR PROTEIN RECN"/>
    <property type="match status" value="1"/>
</dbReference>
<dbReference type="Pfam" id="PF13476">
    <property type="entry name" value="AAA_23"/>
    <property type="match status" value="1"/>
</dbReference>
<evidence type="ECO:0000256" key="10">
    <source>
        <dbReference type="SAM" id="Coils"/>
    </source>
</evidence>
<evidence type="ECO:0000256" key="1">
    <source>
        <dbReference type="ARBA" id="ARBA00003618"/>
    </source>
</evidence>
<dbReference type="Proteomes" id="UP000217944">
    <property type="component" value="Unassembled WGS sequence"/>
</dbReference>
<dbReference type="PIRSF" id="PIRSF003128">
    <property type="entry name" value="RecN"/>
    <property type="match status" value="1"/>
</dbReference>
<evidence type="ECO:0000256" key="2">
    <source>
        <dbReference type="ARBA" id="ARBA00009441"/>
    </source>
</evidence>
<dbReference type="OrthoDB" id="9806954at2"/>
<comment type="caution">
    <text evidence="12">The sequence shown here is derived from an EMBL/GenBank/DDBJ whole genome shotgun (WGS) entry which is preliminary data.</text>
</comment>
<dbReference type="Gene3D" id="6.10.140.1080">
    <property type="match status" value="1"/>
</dbReference>
<evidence type="ECO:0000256" key="7">
    <source>
        <dbReference type="ARBA" id="ARBA00023204"/>
    </source>
</evidence>
<proteinExistence type="inferred from homology"/>
<keyword evidence="13" id="KW-1185">Reference proteome</keyword>
<dbReference type="GO" id="GO:0006302">
    <property type="term" value="P:double-strand break repair"/>
    <property type="evidence" value="ECO:0007669"/>
    <property type="project" value="InterPro"/>
</dbReference>
<evidence type="ECO:0000313" key="13">
    <source>
        <dbReference type="Proteomes" id="UP000217944"/>
    </source>
</evidence>
<dbReference type="GO" id="GO:0043590">
    <property type="term" value="C:bacterial nucleoid"/>
    <property type="evidence" value="ECO:0007669"/>
    <property type="project" value="TreeGrafter"/>
</dbReference>
<dbReference type="GO" id="GO:0016887">
    <property type="term" value="F:ATP hydrolysis activity"/>
    <property type="evidence" value="ECO:0007669"/>
    <property type="project" value="InterPro"/>
</dbReference>
<dbReference type="InterPro" id="IPR027417">
    <property type="entry name" value="P-loop_NTPase"/>
</dbReference>
<feature type="coiled-coil region" evidence="10">
    <location>
        <begin position="251"/>
        <end position="330"/>
    </location>
</feature>
<dbReference type="PANTHER" id="PTHR11059:SF0">
    <property type="entry name" value="DNA REPAIR PROTEIN RECN"/>
    <property type="match status" value="1"/>
</dbReference>
<dbReference type="InterPro" id="IPR003593">
    <property type="entry name" value="AAA+_ATPase"/>
</dbReference>
<reference evidence="12 13" key="1">
    <citation type="journal article" date="2017" name="Syst. Appl. Microbiol.">
        <title>Lebetimonas natsushimae sp. nov., a novel strictly anaerobic, moderately thermophilic chemoautotroph isolated from a deep-sea hydrothermal vent polychaete nest in the Mid-Okinawa Trough.</title>
        <authorList>
            <person name="Nagata R."/>
            <person name="Takaki Y."/>
            <person name="Tame A."/>
            <person name="Nunoura T."/>
            <person name="Muto H."/>
            <person name="Mino S."/>
            <person name="Sawayama S."/>
            <person name="Takai K."/>
            <person name="Nakagawa S."/>
        </authorList>
    </citation>
    <scope>NUCLEOTIDE SEQUENCE [LARGE SCALE GENOMIC DNA]</scope>
    <source>
        <strain evidence="12 13">HS1857</strain>
    </source>
</reference>
<accession>A0A292YFR5</accession>
<comment type="function">
    <text evidence="1 9">May be involved in recombinational repair of damaged DNA.</text>
</comment>
<evidence type="ECO:0000259" key="11">
    <source>
        <dbReference type="SMART" id="SM00382"/>
    </source>
</evidence>
<dbReference type="Gene3D" id="3.40.50.300">
    <property type="entry name" value="P-loop containing nucleotide triphosphate hydrolases"/>
    <property type="match status" value="2"/>
</dbReference>
<dbReference type="InterPro" id="IPR004604">
    <property type="entry name" value="DNA_recomb/repair_RecN"/>
</dbReference>
<dbReference type="SMART" id="SM00382">
    <property type="entry name" value="AAA"/>
    <property type="match status" value="1"/>
</dbReference>
<organism evidence="12 13">
    <name type="scientific">Lebetimonas natsushimae</name>
    <dbReference type="NCBI Taxonomy" id="1936991"/>
    <lineage>
        <taxon>Bacteria</taxon>
        <taxon>Pseudomonadati</taxon>
        <taxon>Campylobacterota</taxon>
        <taxon>Epsilonproteobacteria</taxon>
        <taxon>Nautiliales</taxon>
        <taxon>Nautiliaceae</taxon>
        <taxon>Lebetimonas</taxon>
    </lineage>
</organism>
<keyword evidence="6" id="KW-0067">ATP-binding</keyword>
<dbReference type="GO" id="GO:0009432">
    <property type="term" value="P:SOS response"/>
    <property type="evidence" value="ECO:0007669"/>
    <property type="project" value="TreeGrafter"/>
</dbReference>
<name>A0A292YFR5_9BACT</name>
<evidence type="ECO:0000256" key="3">
    <source>
        <dbReference type="ARBA" id="ARBA00021315"/>
    </source>
</evidence>
<dbReference type="SUPFAM" id="SSF52540">
    <property type="entry name" value="P-loop containing nucleoside triphosphate hydrolases"/>
    <property type="match status" value="1"/>
</dbReference>
<keyword evidence="7 9" id="KW-0234">DNA repair</keyword>
<gene>
    <name evidence="12" type="ORF">LNAT_P1533</name>
</gene>
<dbReference type="GO" id="GO:0005524">
    <property type="term" value="F:ATP binding"/>
    <property type="evidence" value="ECO:0007669"/>
    <property type="project" value="UniProtKB-KW"/>
</dbReference>
<dbReference type="RefSeq" id="WP_096260065.1">
    <property type="nucleotide sequence ID" value="NZ_BDME01000006.1"/>
</dbReference>
<dbReference type="InterPro" id="IPR038729">
    <property type="entry name" value="Rad50/SbcC_AAA"/>
</dbReference>
<protein>
    <recommendedName>
        <fullName evidence="3 9">DNA repair protein RecN</fullName>
    </recommendedName>
    <alternativeName>
        <fullName evidence="8 9">Recombination protein N</fullName>
    </alternativeName>
</protein>
<dbReference type="AlphaFoldDB" id="A0A292YFR5"/>
<feature type="coiled-coil region" evidence="10">
    <location>
        <begin position="159"/>
        <end position="223"/>
    </location>
</feature>
<evidence type="ECO:0000256" key="8">
    <source>
        <dbReference type="ARBA" id="ARBA00033408"/>
    </source>
</evidence>
<keyword evidence="10" id="KW-0175">Coiled coil</keyword>
<evidence type="ECO:0000256" key="9">
    <source>
        <dbReference type="PIRNR" id="PIRNR003128"/>
    </source>
</evidence>
<feature type="domain" description="AAA+ ATPase" evidence="11">
    <location>
        <begin position="28"/>
        <end position="473"/>
    </location>
</feature>
<comment type="similarity">
    <text evidence="2 9">Belongs to the RecN family.</text>
</comment>